<dbReference type="PANTHER" id="PTHR30251">
    <property type="entry name" value="PILUS ASSEMBLY CHAPERONE"/>
    <property type="match status" value="1"/>
</dbReference>
<feature type="domain" description="Pili assembly chaperone N-terminal" evidence="10">
    <location>
        <begin position="25"/>
        <end position="142"/>
    </location>
</feature>
<evidence type="ECO:0000256" key="9">
    <source>
        <dbReference type="SAM" id="SignalP"/>
    </source>
</evidence>
<dbReference type="InterPro" id="IPR016148">
    <property type="entry name" value="Pili_assmbl_chaperone_C"/>
</dbReference>
<keyword evidence="4 9" id="KW-0732">Signal</keyword>
<proteinExistence type="inferred from homology"/>
<keyword evidence="3" id="KW-1029">Fimbrium biogenesis</keyword>
<evidence type="ECO:0000256" key="5">
    <source>
        <dbReference type="ARBA" id="ARBA00022764"/>
    </source>
</evidence>
<dbReference type="InterPro" id="IPR016147">
    <property type="entry name" value="Pili_assmbl_chaperone_N"/>
</dbReference>
<evidence type="ECO:0000313" key="12">
    <source>
        <dbReference type="EMBL" id="AEX02344.1"/>
    </source>
</evidence>
<organism evidence="12 13">
    <name type="scientific">Klebsiella michiganensis (strain ATCC 8724 / DSM 4798 / JCM 20051 / NBRC 3318 / NRRL B-199 / KCTC 1686 / BUCSAV 143 / CCM 1901)</name>
    <dbReference type="NCBI Taxonomy" id="1006551"/>
    <lineage>
        <taxon>Bacteria</taxon>
        <taxon>Pseudomonadati</taxon>
        <taxon>Pseudomonadota</taxon>
        <taxon>Gammaproteobacteria</taxon>
        <taxon>Enterobacterales</taxon>
        <taxon>Enterobacteriaceae</taxon>
        <taxon>Klebsiella/Raoultella group</taxon>
        <taxon>Klebsiella</taxon>
    </lineage>
</organism>
<evidence type="ECO:0000256" key="4">
    <source>
        <dbReference type="ARBA" id="ARBA00022729"/>
    </source>
</evidence>
<evidence type="ECO:0000259" key="10">
    <source>
        <dbReference type="Pfam" id="PF00345"/>
    </source>
</evidence>
<evidence type="ECO:0000256" key="3">
    <source>
        <dbReference type="ARBA" id="ARBA00022558"/>
    </source>
</evidence>
<dbReference type="Pfam" id="PF00345">
    <property type="entry name" value="PapD_N"/>
    <property type="match status" value="1"/>
</dbReference>
<keyword evidence="5" id="KW-0574">Periplasm</keyword>
<dbReference type="InterPro" id="IPR008962">
    <property type="entry name" value="PapD-like_sf"/>
</dbReference>
<evidence type="ECO:0000256" key="6">
    <source>
        <dbReference type="ARBA" id="ARBA00023186"/>
    </source>
</evidence>
<evidence type="ECO:0000256" key="7">
    <source>
        <dbReference type="ARBA" id="ARBA00023319"/>
    </source>
</evidence>
<dbReference type="InterPro" id="IPR036316">
    <property type="entry name" value="Pili_assmbl_chap_C_dom_sf"/>
</dbReference>
<dbReference type="InterPro" id="IPR013783">
    <property type="entry name" value="Ig-like_fold"/>
</dbReference>
<dbReference type="Gene3D" id="2.60.40.10">
    <property type="entry name" value="Immunoglobulins"/>
    <property type="match status" value="2"/>
</dbReference>
<evidence type="ECO:0000313" key="13">
    <source>
        <dbReference type="Proteomes" id="UP000007843"/>
    </source>
</evidence>
<dbReference type="InterPro" id="IPR050643">
    <property type="entry name" value="Periplasmic_pilus_chap"/>
</dbReference>
<dbReference type="HOGENOM" id="CLU_070768_5_1_6"/>
<gene>
    <name evidence="12" type="ordered locus">KOX_03015</name>
</gene>
<reference evidence="12 13" key="1">
    <citation type="journal article" date="2012" name="J. Bacteriol.">
        <title>Complete genome sequence of Klebsiella oxytoca KCTC 1686, used in production of 2,3-butanediol.</title>
        <authorList>
            <person name="Shin S.H."/>
            <person name="Kim S."/>
            <person name="Kim J.Y."/>
            <person name="Lee S."/>
            <person name="Um Y."/>
            <person name="Oh M.K."/>
            <person name="Kim Y.R."/>
            <person name="Lee J."/>
            <person name="Yang K.S."/>
        </authorList>
    </citation>
    <scope>NUCLEOTIDE SEQUENCE [LARGE SCALE GENOMIC DNA]</scope>
    <source>
        <strain evidence="13">ATCC 8724 / DSM 4798 / JCM 20051 / NBRC 3318 / NRRL B-199 / KCTC 1686</strain>
    </source>
</reference>
<dbReference type="GO" id="GO:0030288">
    <property type="term" value="C:outer membrane-bounded periplasmic space"/>
    <property type="evidence" value="ECO:0007669"/>
    <property type="project" value="InterPro"/>
</dbReference>
<name>A0A0H3H1K8_KLEM8</name>
<feature type="signal peptide" evidence="9">
    <location>
        <begin position="1"/>
        <end position="23"/>
    </location>
</feature>
<dbReference type="PROSITE" id="PS00635">
    <property type="entry name" value="PILI_CHAPERONE"/>
    <property type="match status" value="1"/>
</dbReference>
<protein>
    <submittedName>
        <fullName evidence="12">Putative fimbrial chaperone</fullName>
    </submittedName>
</protein>
<dbReference type="AlphaFoldDB" id="A0A0H3H1K8"/>
<accession>A0A0H3H1K8</accession>
<dbReference type="EMBL" id="CP003218">
    <property type="protein sequence ID" value="AEX02344.1"/>
    <property type="molecule type" value="Genomic_DNA"/>
</dbReference>
<dbReference type="FunFam" id="2.60.40.10:FF:000458">
    <property type="entry name" value="Molecular chaperone FimC"/>
    <property type="match status" value="1"/>
</dbReference>
<sequence length="245" mass="27311">MMKINTFAKGLLFLLGTSFAVNAAVSPDRTRIILNQSDKSVSVRLTNQSTTIPFLAQSWIEDKDNKKSRNYITAVPPMVRLEAGEQVQVRLIPQPTLTQLPADRESLFYFNVREIPPRSEQKNVMQIAMQSRIKIFWRPKAVEVKNGQVNLTGKFDISRTASGLTLKNNSPYFITVGYIGTNGKTLLPKTSSMMAEPFGQASQEIKDLPANFQVGFIGDYGGLNMFKISCNSVQIVCQSEPVKRG</sequence>
<dbReference type="Pfam" id="PF02753">
    <property type="entry name" value="PapD_C"/>
    <property type="match status" value="1"/>
</dbReference>
<evidence type="ECO:0000259" key="11">
    <source>
        <dbReference type="Pfam" id="PF02753"/>
    </source>
</evidence>
<dbReference type="RefSeq" id="WP_014226881.1">
    <property type="nucleotide sequence ID" value="NC_016612.1"/>
</dbReference>
<dbReference type="KEGG" id="kox:KOX_03015"/>
<dbReference type="PANTHER" id="PTHR30251:SF5">
    <property type="entry name" value="FIMBRIAL CHAPARONE PROTEIN"/>
    <property type="match status" value="1"/>
</dbReference>
<dbReference type="GO" id="GO:0071555">
    <property type="term" value="P:cell wall organization"/>
    <property type="evidence" value="ECO:0007669"/>
    <property type="project" value="InterPro"/>
</dbReference>
<evidence type="ECO:0000256" key="1">
    <source>
        <dbReference type="ARBA" id="ARBA00004418"/>
    </source>
</evidence>
<comment type="subcellular location">
    <subcellularLocation>
        <location evidence="1 8">Periplasm</location>
    </subcellularLocation>
</comment>
<feature type="domain" description="Pili assembly chaperone C-terminal" evidence="11">
    <location>
        <begin position="166"/>
        <end position="223"/>
    </location>
</feature>
<dbReference type="Proteomes" id="UP000007843">
    <property type="component" value="Chromosome"/>
</dbReference>
<comment type="similarity">
    <text evidence="2 8">Belongs to the periplasmic pilus chaperone family.</text>
</comment>
<evidence type="ECO:0000256" key="2">
    <source>
        <dbReference type="ARBA" id="ARBA00007399"/>
    </source>
</evidence>
<dbReference type="InterPro" id="IPR001829">
    <property type="entry name" value="Pili_assmbl_chaperone_bac"/>
</dbReference>
<feature type="chain" id="PRO_5002610466" evidence="9">
    <location>
        <begin position="24"/>
        <end position="245"/>
    </location>
</feature>
<dbReference type="InterPro" id="IPR018046">
    <property type="entry name" value="Pili_assmbl_chaperone_CS"/>
</dbReference>
<keyword evidence="7" id="KW-0393">Immunoglobulin domain</keyword>
<dbReference type="SUPFAM" id="SSF49584">
    <property type="entry name" value="Periplasmic chaperone C-domain"/>
    <property type="match status" value="1"/>
</dbReference>
<dbReference type="SUPFAM" id="SSF49354">
    <property type="entry name" value="PapD-like"/>
    <property type="match status" value="1"/>
</dbReference>
<keyword evidence="6 8" id="KW-0143">Chaperone</keyword>
<dbReference type="PRINTS" id="PR00969">
    <property type="entry name" value="CHAPERONPILI"/>
</dbReference>
<evidence type="ECO:0000256" key="8">
    <source>
        <dbReference type="RuleBase" id="RU003918"/>
    </source>
</evidence>